<reference evidence="1" key="1">
    <citation type="journal article" date="2014" name="Int. J. Syst. Evol. Microbiol.">
        <title>Complete genome sequence of Corynebacterium casei LMG S-19264T (=DSM 44701T), isolated from a smear-ripened cheese.</title>
        <authorList>
            <consortium name="US DOE Joint Genome Institute (JGI-PGF)"/>
            <person name="Walter F."/>
            <person name="Albersmeier A."/>
            <person name="Kalinowski J."/>
            <person name="Ruckert C."/>
        </authorList>
    </citation>
    <scope>NUCLEOTIDE SEQUENCE</scope>
    <source>
        <strain evidence="1">CGMCC 1.15320</strain>
    </source>
</reference>
<dbReference type="RefSeq" id="WP_373869851.1">
    <property type="nucleotide sequence ID" value="NZ_BMIF01000001.1"/>
</dbReference>
<dbReference type="InterPro" id="IPR032609">
    <property type="entry name" value="DUF4893"/>
</dbReference>
<keyword evidence="2" id="KW-1185">Reference proteome</keyword>
<evidence type="ECO:0000313" key="2">
    <source>
        <dbReference type="Proteomes" id="UP000636264"/>
    </source>
</evidence>
<evidence type="ECO:0000313" key="1">
    <source>
        <dbReference type="EMBL" id="GGA55040.1"/>
    </source>
</evidence>
<dbReference type="EMBL" id="BMIF01000001">
    <property type="protein sequence ID" value="GGA55040.1"/>
    <property type="molecule type" value="Genomic_DNA"/>
</dbReference>
<gene>
    <name evidence="1" type="ORF">GCM10011385_05730</name>
</gene>
<organism evidence="1 2">
    <name type="scientific">Nitratireductor aestuarii</name>
    <dbReference type="NCBI Taxonomy" id="1735103"/>
    <lineage>
        <taxon>Bacteria</taxon>
        <taxon>Pseudomonadati</taxon>
        <taxon>Pseudomonadota</taxon>
        <taxon>Alphaproteobacteria</taxon>
        <taxon>Hyphomicrobiales</taxon>
        <taxon>Phyllobacteriaceae</taxon>
        <taxon>Nitratireductor</taxon>
    </lineage>
</organism>
<dbReference type="AlphaFoldDB" id="A0A916VZX4"/>
<protein>
    <submittedName>
        <fullName evidence="1">DUF4893 domain-containing protein</fullName>
    </submittedName>
</protein>
<comment type="caution">
    <text evidence="1">The sequence shown here is derived from an EMBL/GenBank/DDBJ whole genome shotgun (WGS) entry which is preliminary data.</text>
</comment>
<dbReference type="Proteomes" id="UP000636264">
    <property type="component" value="Unassembled WGS sequence"/>
</dbReference>
<name>A0A916VZX4_9HYPH</name>
<sequence>MESSPAYEMINIMRSGYIAALVLLAPVPAAADGEILSLITEADKARLEQYETARATALDEARAGGNPEDVATLEQILSREQLPFSGLDLSGSWQCRTIKAGGLASLVIYDWFRCRITDDGSGWKLTKETGSQRTMGRFFTDSDTRLTYLGSFYVAGDKPPPYGSGPETDQVGYAFRSGEVEWRIEFPLPARESKLDILEFRHVPIPSESDRR</sequence>
<proteinExistence type="predicted"/>
<dbReference type="Pfam" id="PF16233">
    <property type="entry name" value="DUF4893"/>
    <property type="match status" value="1"/>
</dbReference>
<accession>A0A916VZX4</accession>
<reference evidence="1" key="2">
    <citation type="submission" date="2020-09" db="EMBL/GenBank/DDBJ databases">
        <authorList>
            <person name="Sun Q."/>
            <person name="Zhou Y."/>
        </authorList>
    </citation>
    <scope>NUCLEOTIDE SEQUENCE</scope>
    <source>
        <strain evidence="1">CGMCC 1.15320</strain>
    </source>
</reference>